<protein>
    <submittedName>
        <fullName evidence="1">Uncharacterized protein</fullName>
    </submittedName>
</protein>
<organism evidence="1">
    <name type="scientific">Lepeophtheirus salmonis</name>
    <name type="common">Salmon louse</name>
    <name type="synonym">Caligus salmonis</name>
    <dbReference type="NCBI Taxonomy" id="72036"/>
    <lineage>
        <taxon>Eukaryota</taxon>
        <taxon>Metazoa</taxon>
        <taxon>Ecdysozoa</taxon>
        <taxon>Arthropoda</taxon>
        <taxon>Crustacea</taxon>
        <taxon>Multicrustacea</taxon>
        <taxon>Hexanauplia</taxon>
        <taxon>Copepoda</taxon>
        <taxon>Siphonostomatoida</taxon>
        <taxon>Caligidae</taxon>
        <taxon>Lepeophtheirus</taxon>
    </lineage>
</organism>
<reference evidence="1" key="1">
    <citation type="submission" date="2014-05" db="EMBL/GenBank/DDBJ databases">
        <authorList>
            <person name="Chronopoulou M."/>
        </authorList>
    </citation>
    <scope>NUCLEOTIDE SEQUENCE</scope>
    <source>
        <tissue evidence="1">Whole organism</tissue>
    </source>
</reference>
<name>A0A0K2TNF3_LEPSM</name>
<proteinExistence type="predicted"/>
<evidence type="ECO:0000313" key="1">
    <source>
        <dbReference type="EMBL" id="CDW27345.1"/>
    </source>
</evidence>
<dbReference type="AlphaFoldDB" id="A0A0K2TNF3"/>
<accession>A0A0K2TNF3</accession>
<dbReference type="EMBL" id="HACA01009984">
    <property type="protein sequence ID" value="CDW27345.1"/>
    <property type="molecule type" value="Transcribed_RNA"/>
</dbReference>
<sequence length="51" mass="5442">MGCVACQCDQHWGCNLPPIHVISSETAFTLVPVDITARGLCCVPTRLTNGL</sequence>